<evidence type="ECO:0000256" key="1">
    <source>
        <dbReference type="SAM" id="MobiDB-lite"/>
    </source>
</evidence>
<dbReference type="eggNOG" id="ENOG502TG35">
    <property type="taxonomic scope" value="Eukaryota"/>
</dbReference>
<name>A0A1I7T634_9PELO</name>
<dbReference type="WBParaSite" id="Csp11.Scaffold518.g2762.t1">
    <property type="protein sequence ID" value="Csp11.Scaffold518.g2762.t1"/>
    <property type="gene ID" value="Csp11.Scaffold518.g2762"/>
</dbReference>
<dbReference type="Proteomes" id="UP000095282">
    <property type="component" value="Unplaced"/>
</dbReference>
<sequence length="1131" mass="132598">MTLQTPNKKEKAQEAMNQVVLKEITYLKELYNRCMKTGNIYGALTTLDKLALIGVEDNDERYVMEIASNLYIYLSPEFKYENYVNQYQARRVSDVSLFYLFQEMKRKSFHQSFVPSRTLLTPHRRRQLDKTANAEPRIFGYGFNNMNCLGVPSPNNAFIDIPTEINVPPVYEVRMSTSHSVFWCHDGRFFAAGDARNFMINLPSKDEPILFHVPKEIDLRVKMGELITGFKCLECGTLFETTRRWYFVGDYVQAHDYLKALHNTNFELATDVEPPSDNFWVSNTRPRVSCMYPKLDDPRNAVPIKLLGITYMIKVFPSYWTEMNPGHVKRRPVCFLLNGIEVKDVRIDNVGSNNILWVLHEKVLYHGHMMPMFKDENNGDETNLDNYIMLVELHEYRTASPYTCTGVVANNDNGVIFKCGDLPDNGFDHMKLAENRYRGYVHKYMFETVEMYKDTAHKDSRYMSHQKKSTIEFTVDSVIKEANVIFKSKQMEEPIKADWLGRTLKEYRWSNFYSFLCYISMPRIFGGLSKCFLTDIDSMIESENVEFIARHRIKQLFEEFERVNYPGTDVWKPVEFLRVHTEPIEDFTSEEKYRADAVKWAVKEFIRRITDSKSHEDFNPENKVNKIIIEYIINTIWCAHDLWSVMNNEDEPPSEDDALVKFLEDSETTIPDGNLLYETMNPGKILENRKREGIQIEKELEEDLNIRMTFLMEHRDPTLKPTRFNIMTCTFFLKVQNPYLLPFVDSEKVLDLNKVYPNDKKLHRLIVQTHFFAHGYTDFEGLQQYEDTTFKSLGYQLVTCQKYLKRSQQRYSGYLAHLLDFPVTQVVALSPLTSDYLPIKTKCGNSVYVHRFMRNFFSTLKPDEEFPSTLTAPLMVIAWQGLLNRSELDFLKVKERVEIAHWFKEAKMHEAFVDQLKHCLLDASAKTDVKQIRELVSAYPTIMRRLIAQYRPGILFWYHVPLPSPMIQHVKIIMEMFPKNDHGRHPRVPRKVIVKPDGTEEKTVFHQIGSRELRKWYTNDEERRAPRFSKSMAADFPLDYPYKPFLPATERAIPVPTIGSMAPMLPERRKYFVSATTTVVPTKAPVKSVTKTPQEIKEEQQKIYRQELQRLAENRAANSSRVRKTKKNRKR</sequence>
<feature type="region of interest" description="Disordered" evidence="1">
    <location>
        <begin position="1110"/>
        <end position="1131"/>
    </location>
</feature>
<keyword evidence="2" id="KW-1185">Reference proteome</keyword>
<dbReference type="AlphaFoldDB" id="A0A1I7T634"/>
<protein>
    <submittedName>
        <fullName evidence="3">RING-type domain-containing protein</fullName>
    </submittedName>
</protein>
<proteinExistence type="predicted"/>
<feature type="compositionally biased region" description="Basic residues" evidence="1">
    <location>
        <begin position="1121"/>
        <end position="1131"/>
    </location>
</feature>
<dbReference type="Gene3D" id="2.130.10.30">
    <property type="entry name" value="Regulator of chromosome condensation 1/beta-lactamase-inhibitor protein II"/>
    <property type="match status" value="1"/>
</dbReference>
<reference evidence="3" key="1">
    <citation type="submission" date="2016-11" db="UniProtKB">
        <authorList>
            <consortium name="WormBaseParasite"/>
        </authorList>
    </citation>
    <scope>IDENTIFICATION</scope>
</reference>
<evidence type="ECO:0000313" key="2">
    <source>
        <dbReference type="Proteomes" id="UP000095282"/>
    </source>
</evidence>
<accession>A0A1I7T634</accession>
<organism evidence="2 3">
    <name type="scientific">Caenorhabditis tropicalis</name>
    <dbReference type="NCBI Taxonomy" id="1561998"/>
    <lineage>
        <taxon>Eukaryota</taxon>
        <taxon>Metazoa</taxon>
        <taxon>Ecdysozoa</taxon>
        <taxon>Nematoda</taxon>
        <taxon>Chromadorea</taxon>
        <taxon>Rhabditida</taxon>
        <taxon>Rhabditina</taxon>
        <taxon>Rhabditomorpha</taxon>
        <taxon>Rhabditoidea</taxon>
        <taxon>Rhabditidae</taxon>
        <taxon>Peloderinae</taxon>
        <taxon>Caenorhabditis</taxon>
    </lineage>
</organism>
<dbReference type="SUPFAM" id="SSF50985">
    <property type="entry name" value="RCC1/BLIP-II"/>
    <property type="match status" value="1"/>
</dbReference>
<dbReference type="InterPro" id="IPR009091">
    <property type="entry name" value="RCC1/BLIP-II"/>
</dbReference>
<evidence type="ECO:0000313" key="3">
    <source>
        <dbReference type="WBParaSite" id="Csp11.Scaffold518.g2762.t1"/>
    </source>
</evidence>